<reference evidence="6" key="1">
    <citation type="submission" date="2025-08" db="UniProtKB">
        <authorList>
            <consortium name="RefSeq"/>
        </authorList>
    </citation>
    <scope>IDENTIFICATION</scope>
    <source>
        <tissue evidence="6">Young leaves</tissue>
    </source>
</reference>
<evidence type="ECO:0000313" key="6">
    <source>
        <dbReference type="RefSeq" id="XP_038974697.1"/>
    </source>
</evidence>
<evidence type="ECO:0000259" key="4">
    <source>
        <dbReference type="SMART" id="SM00256"/>
    </source>
</evidence>
<dbReference type="Pfam" id="PF00646">
    <property type="entry name" value="F-box"/>
    <property type="match status" value="1"/>
</dbReference>
<keyword evidence="2" id="KW-0677">Repeat</keyword>
<keyword evidence="1" id="KW-0880">Kelch repeat</keyword>
<dbReference type="AlphaFoldDB" id="A0A8B8ZMY5"/>
<dbReference type="InterPro" id="IPR015915">
    <property type="entry name" value="Kelch-typ_b-propeller"/>
</dbReference>
<dbReference type="PANTHER" id="PTHR46344:SF4">
    <property type="entry name" value="OS07G0153400 PROTEIN"/>
    <property type="match status" value="1"/>
</dbReference>
<name>A0A8B8ZMY5_PHODC</name>
<dbReference type="KEGG" id="pda:103715962"/>
<proteinExistence type="predicted"/>
<dbReference type="Pfam" id="PF01344">
    <property type="entry name" value="Kelch_1"/>
    <property type="match status" value="2"/>
</dbReference>
<accession>A0A8B8ZMY5</accession>
<feature type="region of interest" description="Disordered" evidence="3">
    <location>
        <begin position="1"/>
        <end position="39"/>
    </location>
</feature>
<dbReference type="RefSeq" id="XP_038974697.1">
    <property type="nucleotide sequence ID" value="XM_039118769.1"/>
</dbReference>
<keyword evidence="5" id="KW-1185">Reference proteome</keyword>
<evidence type="ECO:0000256" key="2">
    <source>
        <dbReference type="ARBA" id="ARBA00022737"/>
    </source>
</evidence>
<sequence>MGHAAPPRHSDPPPPYKTKPRPSRPRKRRERERGLRRRVVSDRIAMTPSAITTTEEEEVTSAAAAATESAAAEMEPLIPRLPDEVAEQCLLHLPFPYQALARSVSSAWNRALSSSAFLRAKSELSAAHALPYLFVFAFHPISLRLQWQALDPRTRRWFVLPRMPVPAGAAAPLCPPAFACAALPHRGEIYVLGGMRSDTETPLRTLVAYRAATNSWSTGAPMPTPRSFFAAGAIGGRIIAAGGGDGGISAVECYDPAADRWAPAAVMPCGMARYDAAVVGRRMYVTEGWRWPFYASPKAGVYDADRDAWEEMSEGMREGWTGASAVVGGRLLVVTDYGDGRVKAYDAGSDAWRRVEGGGVPPELKRPYAVSGAEGEIYVVGSGLEVGVGTVAAVEGEGEKERLRVEWRVVKGPPAFADLVPCYSQVLYA</sequence>
<evidence type="ECO:0000313" key="5">
    <source>
        <dbReference type="Proteomes" id="UP000228380"/>
    </source>
</evidence>
<dbReference type="InterPro" id="IPR006652">
    <property type="entry name" value="Kelch_1"/>
</dbReference>
<dbReference type="SMART" id="SM00612">
    <property type="entry name" value="Kelch"/>
    <property type="match status" value="2"/>
</dbReference>
<dbReference type="OrthoDB" id="45365at2759"/>
<protein>
    <submittedName>
        <fullName evidence="6">F-box protein AFR-like</fullName>
    </submittedName>
</protein>
<dbReference type="SUPFAM" id="SSF81383">
    <property type="entry name" value="F-box domain"/>
    <property type="match status" value="1"/>
</dbReference>
<evidence type="ECO:0000256" key="1">
    <source>
        <dbReference type="ARBA" id="ARBA00022441"/>
    </source>
</evidence>
<dbReference type="Gene3D" id="2.120.10.80">
    <property type="entry name" value="Kelch-type beta propeller"/>
    <property type="match status" value="1"/>
</dbReference>
<evidence type="ECO:0000256" key="3">
    <source>
        <dbReference type="SAM" id="MobiDB-lite"/>
    </source>
</evidence>
<dbReference type="Proteomes" id="UP000228380">
    <property type="component" value="Unplaced"/>
</dbReference>
<dbReference type="SMART" id="SM00256">
    <property type="entry name" value="FBOX"/>
    <property type="match status" value="1"/>
</dbReference>
<dbReference type="InterPro" id="IPR036047">
    <property type="entry name" value="F-box-like_dom_sf"/>
</dbReference>
<dbReference type="InterPro" id="IPR001810">
    <property type="entry name" value="F-box_dom"/>
</dbReference>
<dbReference type="GeneID" id="103715962"/>
<feature type="compositionally biased region" description="Basic residues" evidence="3">
    <location>
        <begin position="18"/>
        <end position="38"/>
    </location>
</feature>
<gene>
    <name evidence="6" type="primary">LOC103715962</name>
</gene>
<dbReference type="PANTHER" id="PTHR46344">
    <property type="entry name" value="OS02G0202900 PROTEIN"/>
    <property type="match status" value="1"/>
</dbReference>
<dbReference type="SUPFAM" id="SSF117281">
    <property type="entry name" value="Kelch motif"/>
    <property type="match status" value="1"/>
</dbReference>
<organism evidence="5 6">
    <name type="scientific">Phoenix dactylifera</name>
    <name type="common">Date palm</name>
    <dbReference type="NCBI Taxonomy" id="42345"/>
    <lineage>
        <taxon>Eukaryota</taxon>
        <taxon>Viridiplantae</taxon>
        <taxon>Streptophyta</taxon>
        <taxon>Embryophyta</taxon>
        <taxon>Tracheophyta</taxon>
        <taxon>Spermatophyta</taxon>
        <taxon>Magnoliopsida</taxon>
        <taxon>Liliopsida</taxon>
        <taxon>Arecaceae</taxon>
        <taxon>Coryphoideae</taxon>
        <taxon>Phoeniceae</taxon>
        <taxon>Phoenix</taxon>
    </lineage>
</organism>
<feature type="domain" description="F-box" evidence="4">
    <location>
        <begin position="81"/>
        <end position="121"/>
    </location>
</feature>